<evidence type="ECO:0000256" key="1">
    <source>
        <dbReference type="SAM" id="MobiDB-lite"/>
    </source>
</evidence>
<proteinExistence type="predicted"/>
<dbReference type="AlphaFoldDB" id="X6M7Y2"/>
<feature type="region of interest" description="Disordered" evidence="1">
    <location>
        <begin position="1"/>
        <end position="90"/>
    </location>
</feature>
<dbReference type="Proteomes" id="UP000023152">
    <property type="component" value="Unassembled WGS sequence"/>
</dbReference>
<sequence>MPKIWNRKGETNKTNSKDTVQSKKNNKSNGNSPDQKNTKSNGSSKPEGKGSSMLSKVMGKKGQDKQTNGIKGTKKVTSPQQDQQLSPVDTEPKIIPFVGDKVNLKKIFFFFFFNKYFFFPPFALFLKIKKVGSIKE</sequence>
<gene>
    <name evidence="3" type="ORF">RFI_27625</name>
</gene>
<organism evidence="3 4">
    <name type="scientific">Reticulomyxa filosa</name>
    <dbReference type="NCBI Taxonomy" id="46433"/>
    <lineage>
        <taxon>Eukaryota</taxon>
        <taxon>Sar</taxon>
        <taxon>Rhizaria</taxon>
        <taxon>Retaria</taxon>
        <taxon>Foraminifera</taxon>
        <taxon>Monothalamids</taxon>
        <taxon>Reticulomyxidae</taxon>
        <taxon>Reticulomyxa</taxon>
    </lineage>
</organism>
<dbReference type="EMBL" id="ASPP01023921">
    <property type="protein sequence ID" value="ETO09751.1"/>
    <property type="molecule type" value="Genomic_DNA"/>
</dbReference>
<evidence type="ECO:0000313" key="4">
    <source>
        <dbReference type="Proteomes" id="UP000023152"/>
    </source>
</evidence>
<evidence type="ECO:0000256" key="2">
    <source>
        <dbReference type="SAM" id="Phobius"/>
    </source>
</evidence>
<keyword evidence="4" id="KW-1185">Reference proteome</keyword>
<name>X6M7Y2_RETFI</name>
<protein>
    <submittedName>
        <fullName evidence="3">Uncharacterized protein</fullName>
    </submittedName>
</protein>
<feature type="transmembrane region" description="Helical" evidence="2">
    <location>
        <begin position="107"/>
        <end position="126"/>
    </location>
</feature>
<keyword evidence="2" id="KW-1133">Transmembrane helix</keyword>
<reference evidence="3 4" key="1">
    <citation type="journal article" date="2013" name="Curr. Biol.">
        <title>The Genome of the Foraminiferan Reticulomyxa filosa.</title>
        <authorList>
            <person name="Glockner G."/>
            <person name="Hulsmann N."/>
            <person name="Schleicher M."/>
            <person name="Noegel A.A."/>
            <person name="Eichinger L."/>
            <person name="Gallinger C."/>
            <person name="Pawlowski J."/>
            <person name="Sierra R."/>
            <person name="Euteneuer U."/>
            <person name="Pillet L."/>
            <person name="Moustafa A."/>
            <person name="Platzer M."/>
            <person name="Groth M."/>
            <person name="Szafranski K."/>
            <person name="Schliwa M."/>
        </authorList>
    </citation>
    <scope>NUCLEOTIDE SEQUENCE [LARGE SCALE GENOMIC DNA]</scope>
</reference>
<feature type="compositionally biased region" description="Polar residues" evidence="1">
    <location>
        <begin position="33"/>
        <end position="44"/>
    </location>
</feature>
<keyword evidence="2" id="KW-0812">Transmembrane</keyword>
<comment type="caution">
    <text evidence="3">The sequence shown here is derived from an EMBL/GenBank/DDBJ whole genome shotgun (WGS) entry which is preliminary data.</text>
</comment>
<feature type="compositionally biased region" description="Polar residues" evidence="1">
    <location>
        <begin position="65"/>
        <end position="87"/>
    </location>
</feature>
<keyword evidence="2" id="KW-0472">Membrane</keyword>
<accession>X6M7Y2</accession>
<evidence type="ECO:0000313" key="3">
    <source>
        <dbReference type="EMBL" id="ETO09751.1"/>
    </source>
</evidence>